<gene>
    <name evidence="1" type="ORF">K3174_09915</name>
</gene>
<dbReference type="EMBL" id="JAIGNO010000005">
    <property type="protein sequence ID" value="MBX7482851.1"/>
    <property type="molecule type" value="Genomic_DNA"/>
</dbReference>
<dbReference type="Proteomes" id="UP000755104">
    <property type="component" value="Unassembled WGS sequence"/>
</dbReference>
<evidence type="ECO:0000313" key="1">
    <source>
        <dbReference type="EMBL" id="MBX7482851.1"/>
    </source>
</evidence>
<organism evidence="1 2">
    <name type="scientific">Qipengyuania qiaonensis</name>
    <dbReference type="NCBI Taxonomy" id="2867240"/>
    <lineage>
        <taxon>Bacteria</taxon>
        <taxon>Pseudomonadati</taxon>
        <taxon>Pseudomonadota</taxon>
        <taxon>Alphaproteobacteria</taxon>
        <taxon>Sphingomonadales</taxon>
        <taxon>Erythrobacteraceae</taxon>
        <taxon>Qipengyuania</taxon>
    </lineage>
</organism>
<comment type="caution">
    <text evidence="1">The sequence shown here is derived from an EMBL/GenBank/DDBJ whole genome shotgun (WGS) entry which is preliminary data.</text>
</comment>
<protein>
    <submittedName>
        <fullName evidence="1">DUF1203 domain-containing protein</fullName>
    </submittedName>
</protein>
<accession>A0ABS7J957</accession>
<dbReference type="Pfam" id="PF06718">
    <property type="entry name" value="DUF1203"/>
    <property type="match status" value="1"/>
</dbReference>
<reference evidence="1 2" key="1">
    <citation type="submission" date="2021-08" db="EMBL/GenBank/DDBJ databases">
        <title>Comparative Genomics Analysis of the Genus Qipengyuania Reveals Extensive Genetic Diversity and Metabolic Versatility, Including the Description of Fifteen Novel Species.</title>
        <authorList>
            <person name="Liu Y."/>
        </authorList>
    </citation>
    <scope>NUCLEOTIDE SEQUENCE [LARGE SCALE GENOMIC DNA]</scope>
    <source>
        <strain evidence="1 2">6D47A</strain>
    </source>
</reference>
<dbReference type="InterPro" id="IPR009593">
    <property type="entry name" value="DUF1203"/>
</dbReference>
<name>A0ABS7J957_9SPHN</name>
<sequence>MTFRISGLDPAPFRHFYGLPDESLSQYGAKRYEVDSHPGFPDRIEMRDLDIGEKAILVNYMHQPAATAYRSSHAIFVREGAEQPAEFIGEVPEVMRIRQISLRAFDAGGYMIDAVLVDGTGLKVSIERFLENPDTSYLHAHNAQRGCFAGKIVRA</sequence>
<evidence type="ECO:0000313" key="2">
    <source>
        <dbReference type="Proteomes" id="UP000755104"/>
    </source>
</evidence>
<keyword evidence="2" id="KW-1185">Reference proteome</keyword>
<proteinExistence type="predicted"/>